<evidence type="ECO:0008006" key="3">
    <source>
        <dbReference type="Google" id="ProtNLM"/>
    </source>
</evidence>
<evidence type="ECO:0000313" key="1">
    <source>
        <dbReference type="EMBL" id="KTD25449.1"/>
    </source>
</evidence>
<dbReference type="AlphaFoldDB" id="A0A0W0VZN6"/>
<protein>
    <recommendedName>
        <fullName evidence="3">DNA-binding protein</fullName>
    </recommendedName>
</protein>
<evidence type="ECO:0000313" key="2">
    <source>
        <dbReference type="Proteomes" id="UP000054869"/>
    </source>
</evidence>
<proteinExistence type="predicted"/>
<dbReference type="RefSeq" id="WP_028374326.1">
    <property type="nucleotide sequence ID" value="NZ_CAAAJD010000007.1"/>
</dbReference>
<dbReference type="Proteomes" id="UP000054869">
    <property type="component" value="Unassembled WGS sequence"/>
</dbReference>
<accession>A0A0W0VZN6</accession>
<name>A0A0W0VZN6_9GAMM</name>
<dbReference type="STRING" id="45067.Llan_0195"/>
<sequence length="69" mass="7987">MSNVNSIPLLSTIKQFCQKHPAFTEGGIRDRIFYADSNGLKKFGAILRNGRRVLIDEEKFFQWLKENQA</sequence>
<organism evidence="1 2">
    <name type="scientific">Legionella lansingensis</name>
    <dbReference type="NCBI Taxonomy" id="45067"/>
    <lineage>
        <taxon>Bacteria</taxon>
        <taxon>Pseudomonadati</taxon>
        <taxon>Pseudomonadota</taxon>
        <taxon>Gammaproteobacteria</taxon>
        <taxon>Legionellales</taxon>
        <taxon>Legionellaceae</taxon>
        <taxon>Legionella</taxon>
    </lineage>
</organism>
<keyword evidence="2" id="KW-1185">Reference proteome</keyword>
<reference evidence="1 2" key="1">
    <citation type="submission" date="2015-11" db="EMBL/GenBank/DDBJ databases">
        <title>Genomic analysis of 38 Legionella species identifies large and diverse effector repertoires.</title>
        <authorList>
            <person name="Burstein D."/>
            <person name="Amaro F."/>
            <person name="Zusman T."/>
            <person name="Lifshitz Z."/>
            <person name="Cohen O."/>
            <person name="Gilbert J.A."/>
            <person name="Pupko T."/>
            <person name="Shuman H.A."/>
            <person name="Segal G."/>
        </authorList>
    </citation>
    <scope>NUCLEOTIDE SEQUENCE [LARGE SCALE GENOMIC DNA]</scope>
    <source>
        <strain evidence="1 2">ATCC 49751</strain>
    </source>
</reference>
<gene>
    <name evidence="1" type="ORF">Llan_0195</name>
</gene>
<comment type="caution">
    <text evidence="1">The sequence shown here is derived from an EMBL/GenBank/DDBJ whole genome shotgun (WGS) entry which is preliminary data.</text>
</comment>
<dbReference type="EMBL" id="LNYI01000004">
    <property type="protein sequence ID" value="KTD25449.1"/>
    <property type="molecule type" value="Genomic_DNA"/>
</dbReference>
<dbReference type="PATRIC" id="fig|45067.4.peg.205"/>